<dbReference type="Proteomes" id="UP000507470">
    <property type="component" value="Unassembled WGS sequence"/>
</dbReference>
<reference evidence="2 3" key="1">
    <citation type="submission" date="2020-06" db="EMBL/GenBank/DDBJ databases">
        <authorList>
            <person name="Li R."/>
            <person name="Bekaert M."/>
        </authorList>
    </citation>
    <scope>NUCLEOTIDE SEQUENCE [LARGE SCALE GENOMIC DNA]</scope>
    <source>
        <strain evidence="3">wild</strain>
    </source>
</reference>
<proteinExistence type="predicted"/>
<keyword evidence="3" id="KW-1185">Reference proteome</keyword>
<feature type="region of interest" description="Disordered" evidence="1">
    <location>
        <begin position="92"/>
        <end position="131"/>
    </location>
</feature>
<evidence type="ECO:0000313" key="2">
    <source>
        <dbReference type="EMBL" id="CAC5412343.1"/>
    </source>
</evidence>
<protein>
    <submittedName>
        <fullName evidence="2">Uncharacterized protein</fullName>
    </submittedName>
</protein>
<accession>A0A6J8DUU5</accession>
<name>A0A6J8DUU5_MYTCO</name>
<evidence type="ECO:0000313" key="3">
    <source>
        <dbReference type="Proteomes" id="UP000507470"/>
    </source>
</evidence>
<organism evidence="2 3">
    <name type="scientific">Mytilus coruscus</name>
    <name type="common">Sea mussel</name>
    <dbReference type="NCBI Taxonomy" id="42192"/>
    <lineage>
        <taxon>Eukaryota</taxon>
        <taxon>Metazoa</taxon>
        <taxon>Spiralia</taxon>
        <taxon>Lophotrochozoa</taxon>
        <taxon>Mollusca</taxon>
        <taxon>Bivalvia</taxon>
        <taxon>Autobranchia</taxon>
        <taxon>Pteriomorphia</taxon>
        <taxon>Mytilida</taxon>
        <taxon>Mytiloidea</taxon>
        <taxon>Mytilidae</taxon>
        <taxon>Mytilinae</taxon>
        <taxon>Mytilus</taxon>
    </lineage>
</organism>
<evidence type="ECO:0000256" key="1">
    <source>
        <dbReference type="SAM" id="MobiDB-lite"/>
    </source>
</evidence>
<dbReference type="AlphaFoldDB" id="A0A6J8DUU5"/>
<dbReference type="EMBL" id="CACVKT020007994">
    <property type="protein sequence ID" value="CAC5412343.1"/>
    <property type="molecule type" value="Genomic_DNA"/>
</dbReference>
<gene>
    <name evidence="2" type="ORF">MCOR_45331</name>
</gene>
<sequence>MSHFFSNEYLREKNEVVNVFSVQETNKTPQHTVNTNVNVEDTRPENAVLQTLPEAKSSSEKSKEKAQPLLKDLFNHQSDKDGYRQVMEEVTSAWDEHDGPLLTPSKRNKEQNDSDTEMAQGSKKRSRCGAKKIEVEETPEKCLEDNLRTEVKARKQLILKQVADNISEEQIPIINKPETSTFKDIPMSPRLKKTIEKVKQLGSIEKKFTADNVKDKLKKCGRLEEIKAQLSQMSKNLKDLKKTPVESPKLGKFETVTIESPVKEIIKPKEVSPVKQKAPAYERFHSLCPTHFVTSLQVQTTGRDVQEL</sequence>